<proteinExistence type="predicted"/>
<organism evidence="1 2">
    <name type="scientific">Candidatus Uhrbacteria bacterium CG10_big_fil_rev_8_21_14_0_10_48_11</name>
    <dbReference type="NCBI Taxonomy" id="1975037"/>
    <lineage>
        <taxon>Bacteria</taxon>
        <taxon>Candidatus Uhriibacteriota</taxon>
    </lineage>
</organism>
<sequence>MRNGSGSIHLSIACFEVTKKGERQGDIRGVYGPALALFFFTEPALLGGPRWLSVRRSMLAPPGYVEPRAVGDGNVAVDVRIVRQQVATTSGHDRFGQGRYPRRR</sequence>
<protein>
    <submittedName>
        <fullName evidence="1">Uncharacterized protein</fullName>
    </submittedName>
</protein>
<gene>
    <name evidence="1" type="ORF">COV04_01460</name>
</gene>
<reference evidence="1 2" key="1">
    <citation type="submission" date="2017-09" db="EMBL/GenBank/DDBJ databases">
        <title>Depth-based differentiation of microbial function through sediment-hosted aquifers and enrichment of novel symbionts in the deep terrestrial subsurface.</title>
        <authorList>
            <person name="Probst A.J."/>
            <person name="Ladd B."/>
            <person name="Jarett J.K."/>
            <person name="Geller-Mcgrath D.E."/>
            <person name="Sieber C.M."/>
            <person name="Emerson J.B."/>
            <person name="Anantharaman K."/>
            <person name="Thomas B.C."/>
            <person name="Malmstrom R."/>
            <person name="Stieglmeier M."/>
            <person name="Klingl A."/>
            <person name="Woyke T."/>
            <person name="Ryan C.M."/>
            <person name="Banfield J.F."/>
        </authorList>
    </citation>
    <scope>NUCLEOTIDE SEQUENCE [LARGE SCALE GENOMIC DNA]</scope>
    <source>
        <strain evidence="1">CG10_big_fil_rev_8_21_14_0_10_48_11</strain>
    </source>
</reference>
<comment type="caution">
    <text evidence="1">The sequence shown here is derived from an EMBL/GenBank/DDBJ whole genome shotgun (WGS) entry which is preliminary data.</text>
</comment>
<accession>A0A2M8LFG0</accession>
<dbReference type="Proteomes" id="UP000231152">
    <property type="component" value="Unassembled WGS sequence"/>
</dbReference>
<evidence type="ECO:0000313" key="2">
    <source>
        <dbReference type="Proteomes" id="UP000231152"/>
    </source>
</evidence>
<dbReference type="AlphaFoldDB" id="A0A2M8LFG0"/>
<evidence type="ECO:0000313" key="1">
    <source>
        <dbReference type="EMBL" id="PJE76178.1"/>
    </source>
</evidence>
<name>A0A2M8LFG0_9BACT</name>
<dbReference type="EMBL" id="PFET01000005">
    <property type="protein sequence ID" value="PJE76178.1"/>
    <property type="molecule type" value="Genomic_DNA"/>
</dbReference>